<dbReference type="GO" id="GO:0016052">
    <property type="term" value="P:carbohydrate catabolic process"/>
    <property type="evidence" value="ECO:0007669"/>
    <property type="project" value="InterPro"/>
</dbReference>
<organism evidence="20 21">
    <name type="scientific">Morchella conica CCBAS932</name>
    <dbReference type="NCBI Taxonomy" id="1392247"/>
    <lineage>
        <taxon>Eukaryota</taxon>
        <taxon>Fungi</taxon>
        <taxon>Dikarya</taxon>
        <taxon>Ascomycota</taxon>
        <taxon>Pezizomycotina</taxon>
        <taxon>Pezizomycetes</taxon>
        <taxon>Pezizales</taxon>
        <taxon>Morchellaceae</taxon>
        <taxon>Morchella</taxon>
    </lineage>
</organism>
<keyword evidence="5 15" id="KW-0479">Metal-binding</keyword>
<evidence type="ECO:0000256" key="11">
    <source>
        <dbReference type="ARBA" id="ARBA00023277"/>
    </source>
</evidence>
<dbReference type="SUPFAM" id="SSF51445">
    <property type="entry name" value="(Trans)glycosidases"/>
    <property type="match status" value="1"/>
</dbReference>
<feature type="binding site" evidence="17">
    <location>
        <position position="140"/>
    </location>
    <ligand>
        <name>substrate</name>
    </ligand>
</feature>
<evidence type="ECO:0000256" key="13">
    <source>
        <dbReference type="PIRSR" id="PIRSR001024-1"/>
    </source>
</evidence>
<dbReference type="InterPro" id="IPR013777">
    <property type="entry name" value="A-amylase-like"/>
</dbReference>
<feature type="binding site" evidence="15">
    <location>
        <position position="248"/>
    </location>
    <ligand>
        <name>Ca(2+)</name>
        <dbReference type="ChEBI" id="CHEBI:29108"/>
        <label>2</label>
    </ligand>
</feature>
<evidence type="ECO:0000256" key="14">
    <source>
        <dbReference type="PIRSR" id="PIRSR001024-2"/>
    </source>
</evidence>
<dbReference type="PIRSF" id="PIRSF001024">
    <property type="entry name" value="Alph-amyl_fung"/>
    <property type="match status" value="1"/>
</dbReference>
<dbReference type="EC" id="3.2.1.1" evidence="4"/>
<dbReference type="InterPro" id="IPR015340">
    <property type="entry name" value="A_amylase_C_dom"/>
</dbReference>
<evidence type="ECO:0000256" key="17">
    <source>
        <dbReference type="PIRSR" id="PIRSR001024-5"/>
    </source>
</evidence>
<comment type="similarity">
    <text evidence="3">Belongs to the glycosyl hydrolase 13 family.</text>
</comment>
<keyword evidence="12" id="KW-0326">Glycosidase</keyword>
<evidence type="ECO:0000256" key="18">
    <source>
        <dbReference type="SAM" id="SignalP"/>
    </source>
</evidence>
<gene>
    <name evidence="20" type="ORF">P167DRAFT_259355</name>
</gene>
<dbReference type="SUPFAM" id="SSF51011">
    <property type="entry name" value="Glycosyl hydrolase domain"/>
    <property type="match status" value="1"/>
</dbReference>
<feature type="signal peptide" evidence="18">
    <location>
        <begin position="1"/>
        <end position="18"/>
    </location>
</feature>
<dbReference type="Gene3D" id="3.20.20.80">
    <property type="entry name" value="Glycosidases"/>
    <property type="match status" value="1"/>
</dbReference>
<feature type="binding site" evidence="17">
    <location>
        <position position="101"/>
    </location>
    <ligand>
        <name>substrate</name>
    </ligand>
</feature>
<dbReference type="AlphaFoldDB" id="A0A3N4L117"/>
<keyword evidence="10" id="KW-0325">Glycoprotein</keyword>
<evidence type="ECO:0000259" key="19">
    <source>
        <dbReference type="SMART" id="SM00642"/>
    </source>
</evidence>
<feature type="active site" description="Nucleophile" evidence="13">
    <location>
        <position position="224"/>
    </location>
</feature>
<feature type="site" description="Transition state stabilizer" evidence="14">
    <location>
        <position position="315"/>
    </location>
</feature>
<feature type="binding site" evidence="17">
    <location>
        <position position="222"/>
    </location>
    <ligand>
        <name>substrate</name>
    </ligand>
</feature>
<feature type="binding site" evidence="15">
    <location>
        <position position="180"/>
    </location>
    <ligand>
        <name>Ca(2+)</name>
        <dbReference type="ChEBI" id="CHEBI:29108"/>
        <label>1</label>
    </ligand>
</feature>
<name>A0A3N4L117_9PEZI</name>
<dbReference type="InterPro" id="IPR013780">
    <property type="entry name" value="Glyco_hydro_b"/>
</dbReference>
<comment type="cofactor">
    <cofactor evidence="2">
        <name>Ca(2+)</name>
        <dbReference type="ChEBI" id="CHEBI:29108"/>
    </cofactor>
</comment>
<dbReference type="Proteomes" id="UP000277580">
    <property type="component" value="Unassembled WGS sequence"/>
</dbReference>
<feature type="binding site" evidence="17">
    <location>
        <position position="252"/>
    </location>
    <ligand>
        <name>substrate</name>
    </ligand>
</feature>
<evidence type="ECO:0000313" key="21">
    <source>
        <dbReference type="Proteomes" id="UP000277580"/>
    </source>
</evidence>
<comment type="catalytic activity">
    <reaction evidence="1">
        <text>Endohydrolysis of (1-&gt;4)-alpha-D-glucosidic linkages in polysaccharides containing three or more (1-&gt;4)-alpha-linked D-glucose units.</text>
        <dbReference type="EC" id="3.2.1.1"/>
    </reaction>
</comment>
<keyword evidence="6 18" id="KW-0732">Signal</keyword>
<evidence type="ECO:0000256" key="16">
    <source>
        <dbReference type="PIRSR" id="PIRSR001024-4"/>
    </source>
</evidence>
<keyword evidence="21" id="KW-1185">Reference proteome</keyword>
<feature type="binding site" evidence="15">
    <location>
        <position position="228"/>
    </location>
    <ligand>
        <name>Ca(2+)</name>
        <dbReference type="ChEBI" id="CHEBI:29108"/>
        <label>1</label>
    </ligand>
</feature>
<keyword evidence="8 15" id="KW-0106">Calcium</keyword>
<feature type="binding site" evidence="15">
    <location>
        <position position="193"/>
    </location>
    <ligand>
        <name>Ca(2+)</name>
        <dbReference type="ChEBI" id="CHEBI:29108"/>
        <label>1</label>
    </ligand>
</feature>
<evidence type="ECO:0000256" key="12">
    <source>
        <dbReference type="ARBA" id="ARBA00023295"/>
    </source>
</evidence>
<feature type="binding site" evidence="17">
    <location>
        <position position="362"/>
    </location>
    <ligand>
        <name>substrate</name>
    </ligand>
</feature>
<evidence type="ECO:0000256" key="3">
    <source>
        <dbReference type="ARBA" id="ARBA00008061"/>
    </source>
</evidence>
<keyword evidence="9 16" id="KW-1015">Disulfide bond</keyword>
<evidence type="ECO:0000256" key="7">
    <source>
        <dbReference type="ARBA" id="ARBA00022801"/>
    </source>
</evidence>
<proteinExistence type="inferred from homology"/>
<keyword evidence="11" id="KW-0119">Carbohydrate metabolism</keyword>
<accession>A0A3N4L117</accession>
<dbReference type="SMART" id="SM00642">
    <property type="entry name" value="Aamy"/>
    <property type="match status" value="1"/>
</dbReference>
<evidence type="ECO:0000256" key="9">
    <source>
        <dbReference type="ARBA" id="ARBA00023157"/>
    </source>
</evidence>
<feature type="binding site" evidence="15">
    <location>
        <position position="139"/>
    </location>
    <ligand>
        <name>Ca(2+)</name>
        <dbReference type="ChEBI" id="CHEBI:29108"/>
        <label>1</label>
    </ligand>
</feature>
<evidence type="ECO:0000256" key="2">
    <source>
        <dbReference type="ARBA" id="ARBA00001913"/>
    </source>
</evidence>
<feature type="disulfide bond" evidence="16">
    <location>
        <begin position="168"/>
        <end position="182"/>
    </location>
</feature>
<evidence type="ECO:0000313" key="20">
    <source>
        <dbReference type="EMBL" id="RPB16514.1"/>
    </source>
</evidence>
<dbReference type="GO" id="GO:0004556">
    <property type="term" value="F:alpha-amylase activity"/>
    <property type="evidence" value="ECO:0007669"/>
    <property type="project" value="UniProtKB-EC"/>
</dbReference>
<dbReference type="FunFam" id="2.60.40.1180:FF:000037">
    <property type="entry name" value="Alpha-amylase A"/>
    <property type="match status" value="1"/>
</dbReference>
<evidence type="ECO:0000256" key="5">
    <source>
        <dbReference type="ARBA" id="ARBA00022723"/>
    </source>
</evidence>
<evidence type="ECO:0000256" key="1">
    <source>
        <dbReference type="ARBA" id="ARBA00000548"/>
    </source>
</evidence>
<feature type="active site" description="Proton donor" evidence="13">
    <location>
        <position position="248"/>
    </location>
</feature>
<keyword evidence="7" id="KW-0378">Hydrolase</keyword>
<evidence type="ECO:0000256" key="15">
    <source>
        <dbReference type="PIRSR" id="PIRSR001024-3"/>
    </source>
</evidence>
<dbReference type="FunFam" id="3.20.20.80:FF:000120">
    <property type="entry name" value="Alpha-amylase A"/>
    <property type="match status" value="1"/>
</dbReference>
<dbReference type="GO" id="GO:0005509">
    <property type="term" value="F:calcium ion binding"/>
    <property type="evidence" value="ECO:0007669"/>
    <property type="project" value="InterPro"/>
</dbReference>
<evidence type="ECO:0000256" key="10">
    <source>
        <dbReference type="ARBA" id="ARBA00023180"/>
    </source>
</evidence>
<protein>
    <recommendedName>
        <fullName evidence="4">alpha-amylase</fullName>
        <ecNumber evidence="4">3.2.1.1</ecNumber>
    </recommendedName>
</protein>
<dbReference type="Pfam" id="PF09260">
    <property type="entry name" value="A_amylase_dom_C"/>
    <property type="match status" value="1"/>
</dbReference>
<dbReference type="InterPro" id="IPR006047">
    <property type="entry name" value="GH13_cat_dom"/>
</dbReference>
<dbReference type="Gene3D" id="2.60.40.1180">
    <property type="entry name" value="Golgi alpha-mannosidase II"/>
    <property type="match status" value="1"/>
</dbReference>
<feature type="binding site" evidence="15">
    <location>
        <position position="224"/>
    </location>
    <ligand>
        <name>Ca(2+)</name>
        <dbReference type="ChEBI" id="CHEBI:29108"/>
        <label>2</label>
    </ligand>
</feature>
<evidence type="ECO:0000256" key="8">
    <source>
        <dbReference type="ARBA" id="ARBA00022837"/>
    </source>
</evidence>
<dbReference type="STRING" id="1392247.A0A3N4L117"/>
<dbReference type="CDD" id="cd11319">
    <property type="entry name" value="AmyAc_euk_AmyA"/>
    <property type="match status" value="1"/>
</dbReference>
<dbReference type="PANTHER" id="PTHR10357:SF215">
    <property type="entry name" value="ALPHA-AMYLASE 1"/>
    <property type="match status" value="1"/>
</dbReference>
<dbReference type="Pfam" id="PF00128">
    <property type="entry name" value="Alpha-amylase"/>
    <property type="match status" value="1"/>
</dbReference>
<dbReference type="EMBL" id="ML119108">
    <property type="protein sequence ID" value="RPB16514.1"/>
    <property type="molecule type" value="Genomic_DNA"/>
</dbReference>
<feature type="chain" id="PRO_5018327515" description="alpha-amylase" evidence="18">
    <location>
        <begin position="19"/>
        <end position="491"/>
    </location>
</feature>
<dbReference type="PANTHER" id="PTHR10357">
    <property type="entry name" value="ALPHA-AMYLASE FAMILY MEMBER"/>
    <property type="match status" value="1"/>
</dbReference>
<feature type="domain" description="Glycosyl hydrolase family 13 catalytic" evidence="19">
    <location>
        <begin position="31"/>
        <end position="387"/>
    </location>
</feature>
<sequence length="491" mass="53198">MRSLSFALLGALTALTHAATPAEWRSKSVYQVLTDRFARTDGSTTASCNTEDRKYCGGTYQGIINKLDYIQGMGFTAIWISPVVENIEETTAYGAAYHGYWAKDIYALNSNFGTAADLVALSAAIHARGMYLMVDVAPNHFAWSGTAASVDYSEFVPFNSEDYFHSFCFISDYSNQENVEDCWLGDNSVPLVDVNTGLTTVQTEYHEWIAELVSNYSIDGLRIDTVKHVQKDFWPDFEDASGVYCVGEVYSGDASYTCPYQNYLSGVLNFPVYYPLIRAFTSSSGSISELVSMISTVKSSCADSTLLGTFSENHDLPRFGSITSDTSLAKNVIAFNIMADGIPIIYEGQEHFYTGASDPANREAIWFSGYDTTATLYTHVASLNQIRNRAIEVSGDTYLTYQAWVIYSDTNSLAIRKGDIVTVMTNLGSSGSATLSVTSTGYTAGATVVDVLSCTTLTVGTSGTLSVSITSGLPKVFYPSASLSGSGICSL</sequence>
<evidence type="ECO:0000256" key="4">
    <source>
        <dbReference type="ARBA" id="ARBA00012595"/>
    </source>
</evidence>
<reference evidence="20 21" key="1">
    <citation type="journal article" date="2018" name="Nat. Ecol. Evol.">
        <title>Pezizomycetes genomes reveal the molecular basis of ectomycorrhizal truffle lifestyle.</title>
        <authorList>
            <person name="Murat C."/>
            <person name="Payen T."/>
            <person name="Noel B."/>
            <person name="Kuo A."/>
            <person name="Morin E."/>
            <person name="Chen J."/>
            <person name="Kohler A."/>
            <person name="Krizsan K."/>
            <person name="Balestrini R."/>
            <person name="Da Silva C."/>
            <person name="Montanini B."/>
            <person name="Hainaut M."/>
            <person name="Levati E."/>
            <person name="Barry K.W."/>
            <person name="Belfiori B."/>
            <person name="Cichocki N."/>
            <person name="Clum A."/>
            <person name="Dockter R.B."/>
            <person name="Fauchery L."/>
            <person name="Guy J."/>
            <person name="Iotti M."/>
            <person name="Le Tacon F."/>
            <person name="Lindquist E.A."/>
            <person name="Lipzen A."/>
            <person name="Malagnac F."/>
            <person name="Mello A."/>
            <person name="Molinier V."/>
            <person name="Miyauchi S."/>
            <person name="Poulain J."/>
            <person name="Riccioni C."/>
            <person name="Rubini A."/>
            <person name="Sitrit Y."/>
            <person name="Splivallo R."/>
            <person name="Traeger S."/>
            <person name="Wang M."/>
            <person name="Zifcakova L."/>
            <person name="Wipf D."/>
            <person name="Zambonelli A."/>
            <person name="Paolocci F."/>
            <person name="Nowrousian M."/>
            <person name="Ottonello S."/>
            <person name="Baldrian P."/>
            <person name="Spatafora J.W."/>
            <person name="Henrissat B."/>
            <person name="Nagy L.G."/>
            <person name="Aury J.M."/>
            <person name="Wincker P."/>
            <person name="Grigoriev I.V."/>
            <person name="Bonfante P."/>
            <person name="Martin F.M."/>
        </authorList>
    </citation>
    <scope>NUCLEOTIDE SEQUENCE [LARGE SCALE GENOMIC DNA]</scope>
    <source>
        <strain evidence="20 21">CCBAS932</strain>
    </source>
</reference>
<evidence type="ECO:0000256" key="6">
    <source>
        <dbReference type="ARBA" id="ARBA00022729"/>
    </source>
</evidence>
<feature type="disulfide bond" evidence="16">
    <location>
        <begin position="48"/>
        <end position="56"/>
    </location>
</feature>
<feature type="disulfide bond" evidence="16">
    <location>
        <begin position="454"/>
        <end position="489"/>
    </location>
</feature>
<dbReference type="OrthoDB" id="204980at2759"/>
<dbReference type="InParanoid" id="A0A3N4L117"/>
<feature type="binding site" evidence="17">
    <location>
        <position position="315"/>
    </location>
    <ligand>
        <name>substrate</name>
    </ligand>
</feature>
<feature type="disulfide bond" evidence="16">
    <location>
        <begin position="258"/>
        <end position="301"/>
    </location>
</feature>
<dbReference type="InterPro" id="IPR017853">
    <property type="entry name" value="GH"/>
</dbReference>